<reference evidence="1 2" key="1">
    <citation type="submission" date="2023-08" db="EMBL/GenBank/DDBJ databases">
        <title>A Necator americanus chromosomal reference genome.</title>
        <authorList>
            <person name="Ilik V."/>
            <person name="Petrzelkova K.J."/>
            <person name="Pardy F."/>
            <person name="Fuh T."/>
            <person name="Niatou-Singa F.S."/>
            <person name="Gouil Q."/>
            <person name="Baker L."/>
            <person name="Ritchie M.E."/>
            <person name="Jex A.R."/>
            <person name="Gazzola D."/>
            <person name="Li H."/>
            <person name="Toshio Fujiwara R."/>
            <person name="Zhan B."/>
            <person name="Aroian R.V."/>
            <person name="Pafco B."/>
            <person name="Schwarz E.M."/>
        </authorList>
    </citation>
    <scope>NUCLEOTIDE SEQUENCE [LARGE SCALE GENOMIC DNA]</scope>
    <source>
        <strain evidence="1 2">Aroian</strain>
        <tissue evidence="1">Whole animal</tissue>
    </source>
</reference>
<name>A0ABR1ECZ6_NECAM</name>
<evidence type="ECO:0000313" key="1">
    <source>
        <dbReference type="EMBL" id="KAK6760562.1"/>
    </source>
</evidence>
<keyword evidence="2" id="KW-1185">Reference proteome</keyword>
<sequence>MIRQRISLYDAFEILGVWEVAFDSDHRQLLSLMLRCQQRSRGAQHQPKLDQAYLRVDECNKNREYGWTPRAKEFERTWEDKNPKEPYALPR</sequence>
<accession>A0ABR1ECZ6</accession>
<protein>
    <submittedName>
        <fullName evidence="1">Uncharacterized protein</fullName>
    </submittedName>
</protein>
<organism evidence="1 2">
    <name type="scientific">Necator americanus</name>
    <name type="common">Human hookworm</name>
    <dbReference type="NCBI Taxonomy" id="51031"/>
    <lineage>
        <taxon>Eukaryota</taxon>
        <taxon>Metazoa</taxon>
        <taxon>Ecdysozoa</taxon>
        <taxon>Nematoda</taxon>
        <taxon>Chromadorea</taxon>
        <taxon>Rhabditida</taxon>
        <taxon>Rhabditina</taxon>
        <taxon>Rhabditomorpha</taxon>
        <taxon>Strongyloidea</taxon>
        <taxon>Ancylostomatidae</taxon>
        <taxon>Bunostominae</taxon>
        <taxon>Necator</taxon>
    </lineage>
</organism>
<comment type="caution">
    <text evidence="1">The sequence shown here is derived from an EMBL/GenBank/DDBJ whole genome shotgun (WGS) entry which is preliminary data.</text>
</comment>
<proteinExistence type="predicted"/>
<dbReference type="EMBL" id="JAVFWL010000006">
    <property type="protein sequence ID" value="KAK6760562.1"/>
    <property type="molecule type" value="Genomic_DNA"/>
</dbReference>
<dbReference type="Proteomes" id="UP001303046">
    <property type="component" value="Unassembled WGS sequence"/>
</dbReference>
<evidence type="ECO:0000313" key="2">
    <source>
        <dbReference type="Proteomes" id="UP001303046"/>
    </source>
</evidence>
<gene>
    <name evidence="1" type="primary">Necator_chrX.g22025</name>
    <name evidence="1" type="ORF">RB195_021864</name>
</gene>